<dbReference type="SMART" id="SM00345">
    <property type="entry name" value="HTH_GNTR"/>
    <property type="match status" value="1"/>
</dbReference>
<dbReference type="GO" id="GO:0008483">
    <property type="term" value="F:transaminase activity"/>
    <property type="evidence" value="ECO:0007669"/>
    <property type="project" value="UniProtKB-KW"/>
</dbReference>
<keyword evidence="3" id="KW-0805">Transcription regulation</keyword>
<dbReference type="Gene3D" id="3.40.640.10">
    <property type="entry name" value="Type I PLP-dependent aspartate aminotransferase-like (Major domain)"/>
    <property type="match status" value="1"/>
</dbReference>
<dbReference type="CDD" id="cd07377">
    <property type="entry name" value="WHTH_GntR"/>
    <property type="match status" value="1"/>
</dbReference>
<dbReference type="GO" id="GO:0003677">
    <property type="term" value="F:DNA binding"/>
    <property type="evidence" value="ECO:0007669"/>
    <property type="project" value="UniProtKB-KW"/>
</dbReference>
<dbReference type="PANTHER" id="PTHR46577:SF1">
    <property type="entry name" value="HTH-TYPE TRANSCRIPTIONAL REGULATORY PROTEIN GABR"/>
    <property type="match status" value="1"/>
</dbReference>
<dbReference type="CDD" id="cd00609">
    <property type="entry name" value="AAT_like"/>
    <property type="match status" value="1"/>
</dbReference>
<feature type="compositionally biased region" description="Basic residues" evidence="6">
    <location>
        <begin position="90"/>
        <end position="100"/>
    </location>
</feature>
<keyword evidence="9" id="KW-1185">Reference proteome</keyword>
<dbReference type="SUPFAM" id="SSF46785">
    <property type="entry name" value="Winged helix' DNA-binding domain"/>
    <property type="match status" value="1"/>
</dbReference>
<dbReference type="PANTHER" id="PTHR46577">
    <property type="entry name" value="HTH-TYPE TRANSCRIPTIONAL REGULATORY PROTEIN GABR"/>
    <property type="match status" value="1"/>
</dbReference>
<keyword evidence="5" id="KW-0804">Transcription</keyword>
<dbReference type="Proteomes" id="UP000295345">
    <property type="component" value="Unassembled WGS sequence"/>
</dbReference>
<dbReference type="GO" id="GO:0030170">
    <property type="term" value="F:pyridoxal phosphate binding"/>
    <property type="evidence" value="ECO:0007669"/>
    <property type="project" value="InterPro"/>
</dbReference>
<keyword evidence="2" id="KW-0663">Pyridoxal phosphate</keyword>
<dbReference type="InterPro" id="IPR051446">
    <property type="entry name" value="HTH_trans_reg/aminotransferase"/>
</dbReference>
<dbReference type="PRINTS" id="PR00035">
    <property type="entry name" value="HTHGNTR"/>
</dbReference>
<dbReference type="InterPro" id="IPR015424">
    <property type="entry name" value="PyrdxlP-dep_Trfase"/>
</dbReference>
<keyword evidence="8" id="KW-0032">Aminotransferase</keyword>
<proteinExistence type="inferred from homology"/>
<comment type="similarity">
    <text evidence="1">In the C-terminal section; belongs to the class-I pyridoxal-phosphate-dependent aminotransferase family.</text>
</comment>
<dbReference type="PROSITE" id="PS50949">
    <property type="entry name" value="HTH_GNTR"/>
    <property type="match status" value="1"/>
</dbReference>
<evidence type="ECO:0000256" key="2">
    <source>
        <dbReference type="ARBA" id="ARBA00022898"/>
    </source>
</evidence>
<dbReference type="RefSeq" id="WP_132821559.1">
    <property type="nucleotide sequence ID" value="NZ_SMKI01000511.1"/>
</dbReference>
<dbReference type="InterPro" id="IPR036388">
    <property type="entry name" value="WH-like_DNA-bd_sf"/>
</dbReference>
<dbReference type="Gene3D" id="1.10.10.10">
    <property type="entry name" value="Winged helix-like DNA-binding domain superfamily/Winged helix DNA-binding domain"/>
    <property type="match status" value="1"/>
</dbReference>
<accession>A0A4R4SLT0</accession>
<comment type="caution">
    <text evidence="8">The sequence shown here is derived from an EMBL/GenBank/DDBJ whole genome shotgun (WGS) entry which is preliminary data.</text>
</comment>
<evidence type="ECO:0000256" key="4">
    <source>
        <dbReference type="ARBA" id="ARBA00023125"/>
    </source>
</evidence>
<name>A0A4R4SLT0_9ACTN</name>
<keyword evidence="4" id="KW-0238">DNA-binding</keyword>
<dbReference type="InterPro" id="IPR036390">
    <property type="entry name" value="WH_DNA-bd_sf"/>
</dbReference>
<evidence type="ECO:0000313" key="9">
    <source>
        <dbReference type="Proteomes" id="UP000295345"/>
    </source>
</evidence>
<evidence type="ECO:0000256" key="5">
    <source>
        <dbReference type="ARBA" id="ARBA00023163"/>
    </source>
</evidence>
<feature type="region of interest" description="Disordered" evidence="6">
    <location>
        <begin position="77"/>
        <end position="100"/>
    </location>
</feature>
<dbReference type="OrthoDB" id="594134at2"/>
<dbReference type="EMBL" id="SMKI01000511">
    <property type="protein sequence ID" value="TDC64648.1"/>
    <property type="molecule type" value="Genomic_DNA"/>
</dbReference>
<sequence length="489" mass="51944">MDVHVSIDGPGDIATRIYRQLLDAILDGRLRPGERLPASRELARGLAVARNTVAVAYERLAAEGFVVARVGAGTFVSTEPVTPPAAPRPPRPRAAPRGRAVRPRPIWDDVTPAVGPAAGPPPRYDFRVGTPDPTLFPFATWRRLVAAELRASAFHGAPGYGDPGGHAGLRAAVARYVGVSRSVRADAEGVLVTRGAQQALDLVARVVTEPGDVVAVEDPGYPAARLLFRSHGARVVGVPVDGEGLVVDALPAAARLVYVTPSHQFPLGTSMSPARRAALLAWAARRDAVVVEDDYDSEFRFGGRPLEPLQSLDRAGRVVYVGTFSKTLLPMLRLGFLVAPAALRPALRAAGQLTDWHGEHVGQAALARLIDSGELARHVRRATRVYAERRDLVVAALRRDLVDRLDVVASAAGLHLAARLRPGQAVDIDVVRERAAASGVAVESLAAYRSDGRPAQHGLVLGYGAVATADVAEGLRLLAGCFRDARTRP</sequence>
<feature type="domain" description="HTH gntR-type" evidence="7">
    <location>
        <begin position="11"/>
        <end position="79"/>
    </location>
</feature>
<dbReference type="GO" id="GO:0003700">
    <property type="term" value="F:DNA-binding transcription factor activity"/>
    <property type="evidence" value="ECO:0007669"/>
    <property type="project" value="InterPro"/>
</dbReference>
<dbReference type="InterPro" id="IPR000524">
    <property type="entry name" value="Tscrpt_reg_HTH_GntR"/>
</dbReference>
<reference evidence="8 9" key="1">
    <citation type="submission" date="2019-03" db="EMBL/GenBank/DDBJ databases">
        <title>Draft genome sequences of novel Actinobacteria.</title>
        <authorList>
            <person name="Sahin N."/>
            <person name="Ay H."/>
            <person name="Saygin H."/>
        </authorList>
    </citation>
    <scope>NUCLEOTIDE SEQUENCE [LARGE SCALE GENOMIC DNA]</scope>
    <source>
        <strain evidence="8 9">DSM 41900</strain>
    </source>
</reference>
<evidence type="ECO:0000313" key="8">
    <source>
        <dbReference type="EMBL" id="TDC64648.1"/>
    </source>
</evidence>
<organism evidence="8 9">
    <name type="scientific">Streptomyces hainanensis</name>
    <dbReference type="NCBI Taxonomy" id="402648"/>
    <lineage>
        <taxon>Bacteria</taxon>
        <taxon>Bacillati</taxon>
        <taxon>Actinomycetota</taxon>
        <taxon>Actinomycetes</taxon>
        <taxon>Kitasatosporales</taxon>
        <taxon>Streptomycetaceae</taxon>
        <taxon>Streptomyces</taxon>
    </lineage>
</organism>
<dbReference type="InterPro" id="IPR015421">
    <property type="entry name" value="PyrdxlP-dep_Trfase_major"/>
</dbReference>
<dbReference type="AlphaFoldDB" id="A0A4R4SLT0"/>
<evidence type="ECO:0000256" key="6">
    <source>
        <dbReference type="SAM" id="MobiDB-lite"/>
    </source>
</evidence>
<dbReference type="InterPro" id="IPR004839">
    <property type="entry name" value="Aminotransferase_I/II_large"/>
</dbReference>
<gene>
    <name evidence="8" type="ORF">E1283_31350</name>
</gene>
<dbReference type="SUPFAM" id="SSF53383">
    <property type="entry name" value="PLP-dependent transferases"/>
    <property type="match status" value="1"/>
</dbReference>
<dbReference type="Pfam" id="PF00155">
    <property type="entry name" value="Aminotran_1_2"/>
    <property type="match status" value="1"/>
</dbReference>
<dbReference type="Pfam" id="PF00392">
    <property type="entry name" value="GntR"/>
    <property type="match status" value="1"/>
</dbReference>
<evidence type="ECO:0000256" key="1">
    <source>
        <dbReference type="ARBA" id="ARBA00005384"/>
    </source>
</evidence>
<protein>
    <submittedName>
        <fullName evidence="8">PLP-dependent aminotransferase family protein</fullName>
    </submittedName>
</protein>
<keyword evidence="8" id="KW-0808">Transferase</keyword>
<evidence type="ECO:0000259" key="7">
    <source>
        <dbReference type="PROSITE" id="PS50949"/>
    </source>
</evidence>
<evidence type="ECO:0000256" key="3">
    <source>
        <dbReference type="ARBA" id="ARBA00023015"/>
    </source>
</evidence>